<keyword evidence="4" id="KW-1185">Reference proteome</keyword>
<protein>
    <submittedName>
        <fullName evidence="3">Helix-turn-helix protein</fullName>
    </submittedName>
</protein>
<dbReference type="FunCoup" id="A0A3M0CQD4">
    <property type="interactions" value="3"/>
</dbReference>
<dbReference type="EMBL" id="REFR01000009">
    <property type="protein sequence ID" value="RMB11764.1"/>
    <property type="molecule type" value="Genomic_DNA"/>
</dbReference>
<organism evidence="3 4">
    <name type="scientific">Eilatimonas milleporae</name>
    <dbReference type="NCBI Taxonomy" id="911205"/>
    <lineage>
        <taxon>Bacteria</taxon>
        <taxon>Pseudomonadati</taxon>
        <taxon>Pseudomonadota</taxon>
        <taxon>Alphaproteobacteria</taxon>
        <taxon>Kordiimonadales</taxon>
        <taxon>Kordiimonadaceae</taxon>
        <taxon>Eilatimonas</taxon>
    </lineage>
</organism>
<dbReference type="RefSeq" id="WP_121937007.1">
    <property type="nucleotide sequence ID" value="NZ_REFR01000009.1"/>
</dbReference>
<dbReference type="PROSITE" id="PS50943">
    <property type="entry name" value="HTH_CROC1"/>
    <property type="match status" value="1"/>
</dbReference>
<evidence type="ECO:0000313" key="4">
    <source>
        <dbReference type="Proteomes" id="UP000271227"/>
    </source>
</evidence>
<dbReference type="GO" id="GO:0003677">
    <property type="term" value="F:DNA binding"/>
    <property type="evidence" value="ECO:0007669"/>
    <property type="project" value="InterPro"/>
</dbReference>
<feature type="region of interest" description="Disordered" evidence="1">
    <location>
        <begin position="1"/>
        <end position="24"/>
    </location>
</feature>
<evidence type="ECO:0000259" key="2">
    <source>
        <dbReference type="PROSITE" id="PS50943"/>
    </source>
</evidence>
<evidence type="ECO:0000256" key="1">
    <source>
        <dbReference type="SAM" id="MobiDB-lite"/>
    </source>
</evidence>
<reference evidence="3 4" key="1">
    <citation type="submission" date="2018-10" db="EMBL/GenBank/DDBJ databases">
        <title>Genomic Encyclopedia of Archaeal and Bacterial Type Strains, Phase II (KMG-II): from individual species to whole genera.</title>
        <authorList>
            <person name="Goeker M."/>
        </authorList>
    </citation>
    <scope>NUCLEOTIDE SEQUENCE [LARGE SCALE GENOMIC DNA]</scope>
    <source>
        <strain evidence="3 4">DSM 25217</strain>
    </source>
</reference>
<sequence length="135" mass="15013">MSQTSLTNESSQTSPSSARKADEIDRFIGTQVRRRRRQLGLSQQQVAERLGISYQQVQKYETGVNRLTAGRLYLLSQIFGSPIETFFVGLPPIDRMQNGGQDLPFIGDMDALGPSDVRDALIGLVEAIRDSKLLK</sequence>
<proteinExistence type="predicted"/>
<dbReference type="Gene3D" id="1.10.260.40">
    <property type="entry name" value="lambda repressor-like DNA-binding domains"/>
    <property type="match status" value="1"/>
</dbReference>
<feature type="domain" description="HTH cro/C1-type" evidence="2">
    <location>
        <begin position="32"/>
        <end position="86"/>
    </location>
</feature>
<dbReference type="Pfam" id="PF01381">
    <property type="entry name" value="HTH_3"/>
    <property type="match status" value="1"/>
</dbReference>
<dbReference type="InterPro" id="IPR010982">
    <property type="entry name" value="Lambda_DNA-bd_dom_sf"/>
</dbReference>
<dbReference type="Proteomes" id="UP000271227">
    <property type="component" value="Unassembled WGS sequence"/>
</dbReference>
<name>A0A3M0CQD4_9PROT</name>
<dbReference type="InterPro" id="IPR001387">
    <property type="entry name" value="Cro/C1-type_HTH"/>
</dbReference>
<dbReference type="SUPFAM" id="SSF47413">
    <property type="entry name" value="lambda repressor-like DNA-binding domains"/>
    <property type="match status" value="1"/>
</dbReference>
<accession>A0A3M0CQD4</accession>
<evidence type="ECO:0000313" key="3">
    <source>
        <dbReference type="EMBL" id="RMB11764.1"/>
    </source>
</evidence>
<dbReference type="CDD" id="cd00093">
    <property type="entry name" value="HTH_XRE"/>
    <property type="match status" value="1"/>
</dbReference>
<comment type="caution">
    <text evidence="3">The sequence shown here is derived from an EMBL/GenBank/DDBJ whole genome shotgun (WGS) entry which is preliminary data.</text>
</comment>
<dbReference type="AlphaFoldDB" id="A0A3M0CQD4"/>
<gene>
    <name evidence="3" type="ORF">BXY39_0247</name>
</gene>
<feature type="compositionally biased region" description="Polar residues" evidence="1">
    <location>
        <begin position="1"/>
        <end position="17"/>
    </location>
</feature>
<dbReference type="InParanoid" id="A0A3M0CQD4"/>
<dbReference type="OrthoDB" id="9797172at2"/>
<dbReference type="SMART" id="SM00530">
    <property type="entry name" value="HTH_XRE"/>
    <property type="match status" value="1"/>
</dbReference>